<dbReference type="Proteomes" id="UP000298654">
    <property type="component" value="Chromosome"/>
</dbReference>
<evidence type="ECO:0000256" key="4">
    <source>
        <dbReference type="PIRSR" id="PIRSR006806-1"/>
    </source>
</evidence>
<evidence type="ECO:0000256" key="3">
    <source>
        <dbReference type="ARBA" id="ARBA00022840"/>
    </source>
</evidence>
<sequence>MIIKILEKRENIRKYMRITRKLLTSSEKYNESIKISNTAINFNYLNNCNKIALFLPFDGEINTYPLIFKLWKNKKNIFLPVISSFNKKQMIFVQFYSHSRLYRNKYKILEPFFQYTDIISIHDLDMVIVPLVAFDKTGSRLGMGGGFYDICLQNWQIKNLIPVGFAYNFQLVDNIPKRHWDISLPIILTPNKIWIF</sequence>
<dbReference type="PANTHER" id="PTHR23407">
    <property type="entry name" value="ATPASE INHIBITOR/5-FORMYLTETRAHYDROFOLATE CYCLO-LIGASE"/>
    <property type="match status" value="1"/>
</dbReference>
<name>A0A4D6XTD7_9GAMM</name>
<evidence type="ECO:0000256" key="1">
    <source>
        <dbReference type="ARBA" id="ARBA00010638"/>
    </source>
</evidence>
<organism evidence="6 7">
    <name type="scientific">Buchnera aphidicola</name>
    <name type="common">Artemisaphis artemisicola</name>
    <dbReference type="NCBI Taxonomy" id="1241836"/>
    <lineage>
        <taxon>Bacteria</taxon>
        <taxon>Pseudomonadati</taxon>
        <taxon>Pseudomonadota</taxon>
        <taxon>Gammaproteobacteria</taxon>
        <taxon>Enterobacterales</taxon>
        <taxon>Erwiniaceae</taxon>
        <taxon>Buchnera</taxon>
    </lineage>
</organism>
<gene>
    <name evidence="6" type="ORF">D9V59_02055</name>
</gene>
<dbReference type="PANTHER" id="PTHR23407:SF1">
    <property type="entry name" value="5-FORMYLTETRAHYDROFOLATE CYCLO-LIGASE"/>
    <property type="match status" value="1"/>
</dbReference>
<feature type="binding site" evidence="4">
    <location>
        <position position="55"/>
    </location>
    <ligand>
        <name>substrate</name>
    </ligand>
</feature>
<dbReference type="InterPro" id="IPR037171">
    <property type="entry name" value="NagB/RpiA_transferase-like"/>
</dbReference>
<dbReference type="PIRSF" id="PIRSF006806">
    <property type="entry name" value="FTHF_cligase"/>
    <property type="match status" value="1"/>
</dbReference>
<proteinExistence type="inferred from homology"/>
<dbReference type="RefSeq" id="WP_158364633.1">
    <property type="nucleotide sequence ID" value="NZ_CP034900.1"/>
</dbReference>
<comment type="similarity">
    <text evidence="1 5">Belongs to the 5-formyltetrahydrofolate cyclo-ligase family.</text>
</comment>
<dbReference type="Pfam" id="PF01812">
    <property type="entry name" value="5-FTHF_cyc-lig"/>
    <property type="match status" value="1"/>
</dbReference>
<dbReference type="GO" id="GO:0046872">
    <property type="term" value="F:metal ion binding"/>
    <property type="evidence" value="ECO:0007669"/>
    <property type="project" value="UniProtKB-KW"/>
</dbReference>
<evidence type="ECO:0000313" key="7">
    <source>
        <dbReference type="Proteomes" id="UP000298654"/>
    </source>
</evidence>
<feature type="binding site" evidence="4">
    <location>
        <position position="60"/>
    </location>
    <ligand>
        <name>substrate</name>
    </ligand>
</feature>
<keyword evidence="5" id="KW-0479">Metal-binding</keyword>
<dbReference type="InterPro" id="IPR024185">
    <property type="entry name" value="FTHF_cligase-like_sf"/>
</dbReference>
<evidence type="ECO:0000256" key="2">
    <source>
        <dbReference type="ARBA" id="ARBA00022741"/>
    </source>
</evidence>
<dbReference type="Gene3D" id="3.40.50.10420">
    <property type="entry name" value="NagB/RpiA/CoA transferase-like"/>
    <property type="match status" value="1"/>
</dbReference>
<dbReference type="OrthoDB" id="9801938at2"/>
<evidence type="ECO:0000313" key="6">
    <source>
        <dbReference type="EMBL" id="QCI16075.1"/>
    </source>
</evidence>
<protein>
    <recommendedName>
        <fullName evidence="5">5-formyltetrahydrofolate cyclo-ligase</fullName>
        <ecNumber evidence="5">6.3.3.2</ecNumber>
    </recommendedName>
</protein>
<reference evidence="6 7" key="2">
    <citation type="submission" date="2019-05" db="EMBL/GenBank/DDBJ databases">
        <title>Genome evolution of the obligate endosymbiont Buchnera aphidicola.</title>
        <authorList>
            <person name="Moran N.A."/>
        </authorList>
    </citation>
    <scope>NUCLEOTIDE SEQUENCE [LARGE SCALE GENOMIC DNA]</scope>
    <source>
        <strain evidence="6 7">Aar</strain>
    </source>
</reference>
<dbReference type="GO" id="GO:0035999">
    <property type="term" value="P:tetrahydrofolate interconversion"/>
    <property type="evidence" value="ECO:0007669"/>
    <property type="project" value="TreeGrafter"/>
</dbReference>
<dbReference type="NCBIfam" id="TIGR02727">
    <property type="entry name" value="MTHFS_bact"/>
    <property type="match status" value="1"/>
</dbReference>
<dbReference type="SUPFAM" id="SSF100950">
    <property type="entry name" value="NagB/RpiA/CoA transferase-like"/>
    <property type="match status" value="1"/>
</dbReference>
<evidence type="ECO:0000256" key="5">
    <source>
        <dbReference type="RuleBase" id="RU361279"/>
    </source>
</evidence>
<feature type="binding site" evidence="4">
    <location>
        <begin position="140"/>
        <end position="148"/>
    </location>
    <ligand>
        <name>ATP</name>
        <dbReference type="ChEBI" id="CHEBI:30616"/>
    </ligand>
</feature>
<feature type="binding site" evidence="4">
    <location>
        <begin position="9"/>
        <end position="13"/>
    </location>
    <ligand>
        <name>ATP</name>
        <dbReference type="ChEBI" id="CHEBI:30616"/>
    </ligand>
</feature>
<keyword evidence="3 4" id="KW-0067">ATP-binding</keyword>
<dbReference type="EC" id="6.3.3.2" evidence="5"/>
<dbReference type="GO" id="GO:0005524">
    <property type="term" value="F:ATP binding"/>
    <property type="evidence" value="ECO:0007669"/>
    <property type="project" value="UniProtKB-KW"/>
</dbReference>
<keyword evidence="6" id="KW-0436">Ligase</keyword>
<dbReference type="AlphaFoldDB" id="A0A4D6XTD7"/>
<dbReference type="GO" id="GO:0009396">
    <property type="term" value="P:folic acid-containing compound biosynthetic process"/>
    <property type="evidence" value="ECO:0007669"/>
    <property type="project" value="TreeGrafter"/>
</dbReference>
<comment type="catalytic activity">
    <reaction evidence="5">
        <text>(6S)-5-formyl-5,6,7,8-tetrahydrofolate + ATP = (6R)-5,10-methenyltetrahydrofolate + ADP + phosphate</text>
        <dbReference type="Rhea" id="RHEA:10488"/>
        <dbReference type="ChEBI" id="CHEBI:30616"/>
        <dbReference type="ChEBI" id="CHEBI:43474"/>
        <dbReference type="ChEBI" id="CHEBI:57455"/>
        <dbReference type="ChEBI" id="CHEBI:57457"/>
        <dbReference type="ChEBI" id="CHEBI:456216"/>
        <dbReference type="EC" id="6.3.3.2"/>
    </reaction>
</comment>
<dbReference type="InterPro" id="IPR002698">
    <property type="entry name" value="FTHF_cligase"/>
</dbReference>
<dbReference type="EMBL" id="CP034900">
    <property type="protein sequence ID" value="QCI16075.1"/>
    <property type="molecule type" value="Genomic_DNA"/>
</dbReference>
<accession>A0A4D6XTD7</accession>
<keyword evidence="5" id="KW-0460">Magnesium</keyword>
<comment type="cofactor">
    <cofactor evidence="5">
        <name>Mg(2+)</name>
        <dbReference type="ChEBI" id="CHEBI:18420"/>
    </cofactor>
</comment>
<reference evidence="6 7" key="1">
    <citation type="submission" date="2018-12" db="EMBL/GenBank/DDBJ databases">
        <authorList>
            <person name="Chong R.A."/>
        </authorList>
    </citation>
    <scope>NUCLEOTIDE SEQUENCE [LARGE SCALE GENOMIC DNA]</scope>
    <source>
        <strain evidence="6 7">Aar</strain>
    </source>
</reference>
<keyword evidence="2 4" id="KW-0547">Nucleotide-binding</keyword>
<dbReference type="GO" id="GO:0030272">
    <property type="term" value="F:5-formyltetrahydrofolate cyclo-ligase activity"/>
    <property type="evidence" value="ECO:0007669"/>
    <property type="project" value="UniProtKB-EC"/>
</dbReference>